<name>A0A9P7RE09_9PEZI</name>
<evidence type="ECO:0000313" key="3">
    <source>
        <dbReference type="Proteomes" id="UP000699042"/>
    </source>
</evidence>
<dbReference type="EMBL" id="JAESDN010000002">
    <property type="protein sequence ID" value="KAG7055596.1"/>
    <property type="molecule type" value="Genomic_DNA"/>
</dbReference>
<comment type="caution">
    <text evidence="2">The sequence shown here is derived from an EMBL/GenBank/DDBJ whole genome shotgun (WGS) entry which is preliminary data.</text>
</comment>
<keyword evidence="3" id="KW-1185">Reference proteome</keyword>
<dbReference type="AlphaFoldDB" id="A0A9P7RE09"/>
<reference evidence="2" key="1">
    <citation type="submission" date="2021-05" db="EMBL/GenBank/DDBJ databases">
        <title>Comparative genomics of three Colletotrichum scovillei strains and genetic complementation revealed genes involved fungal growth and virulence on chili pepper.</title>
        <authorList>
            <person name="Hsieh D.-K."/>
            <person name="Chuang S.-C."/>
            <person name="Chen C.-Y."/>
            <person name="Chao Y.-T."/>
            <person name="Lu M.-Y.J."/>
            <person name="Lee M.-H."/>
            <person name="Shih M.-C."/>
        </authorList>
    </citation>
    <scope>NUCLEOTIDE SEQUENCE</scope>
    <source>
        <strain evidence="2">Coll-153</strain>
    </source>
</reference>
<protein>
    <submittedName>
        <fullName evidence="2">Uncharacterized protein</fullName>
    </submittedName>
</protein>
<evidence type="ECO:0000256" key="1">
    <source>
        <dbReference type="SAM" id="MobiDB-lite"/>
    </source>
</evidence>
<gene>
    <name evidence="2" type="ORF">JMJ77_008051</name>
</gene>
<feature type="region of interest" description="Disordered" evidence="1">
    <location>
        <begin position="65"/>
        <end position="86"/>
    </location>
</feature>
<dbReference type="Proteomes" id="UP000699042">
    <property type="component" value="Unassembled WGS sequence"/>
</dbReference>
<accession>A0A9P7RE09</accession>
<evidence type="ECO:0000313" key="2">
    <source>
        <dbReference type="EMBL" id="KAG7055596.1"/>
    </source>
</evidence>
<sequence length="86" mass="9947">MFQHLLTVYPWILDEDRITIAPSQQARSTSPTWFDILATTHRAWSRTDVKLSVVLGDKEASERGKERPFVAVHDATRKVSRKRANR</sequence>
<organism evidence="2 3">
    <name type="scientific">Colletotrichum scovillei</name>
    <dbReference type="NCBI Taxonomy" id="1209932"/>
    <lineage>
        <taxon>Eukaryota</taxon>
        <taxon>Fungi</taxon>
        <taxon>Dikarya</taxon>
        <taxon>Ascomycota</taxon>
        <taxon>Pezizomycotina</taxon>
        <taxon>Sordariomycetes</taxon>
        <taxon>Hypocreomycetidae</taxon>
        <taxon>Glomerellales</taxon>
        <taxon>Glomerellaceae</taxon>
        <taxon>Colletotrichum</taxon>
        <taxon>Colletotrichum acutatum species complex</taxon>
    </lineage>
</organism>
<proteinExistence type="predicted"/>